<gene>
    <name evidence="2" type="ORF">C8F04DRAFT_1317278</name>
</gene>
<name>A0AAD6T478_9AGAR</name>
<comment type="caution">
    <text evidence="2">The sequence shown here is derived from an EMBL/GenBank/DDBJ whole genome shotgun (WGS) entry which is preliminary data.</text>
</comment>
<dbReference type="EMBL" id="JARJCM010000026">
    <property type="protein sequence ID" value="KAJ7039481.1"/>
    <property type="molecule type" value="Genomic_DNA"/>
</dbReference>
<feature type="compositionally biased region" description="Acidic residues" evidence="1">
    <location>
        <begin position="259"/>
        <end position="277"/>
    </location>
</feature>
<feature type="region of interest" description="Disordered" evidence="1">
    <location>
        <begin position="256"/>
        <end position="277"/>
    </location>
</feature>
<keyword evidence="3" id="KW-1185">Reference proteome</keyword>
<reference evidence="2" key="1">
    <citation type="submission" date="2023-03" db="EMBL/GenBank/DDBJ databases">
        <title>Massive genome expansion in bonnet fungi (Mycena s.s.) driven by repeated elements and novel gene families across ecological guilds.</title>
        <authorList>
            <consortium name="Lawrence Berkeley National Laboratory"/>
            <person name="Harder C.B."/>
            <person name="Miyauchi S."/>
            <person name="Viragh M."/>
            <person name="Kuo A."/>
            <person name="Thoen E."/>
            <person name="Andreopoulos B."/>
            <person name="Lu D."/>
            <person name="Skrede I."/>
            <person name="Drula E."/>
            <person name="Henrissat B."/>
            <person name="Morin E."/>
            <person name="Kohler A."/>
            <person name="Barry K."/>
            <person name="LaButti K."/>
            <person name="Morin E."/>
            <person name="Salamov A."/>
            <person name="Lipzen A."/>
            <person name="Mereny Z."/>
            <person name="Hegedus B."/>
            <person name="Baldrian P."/>
            <person name="Stursova M."/>
            <person name="Weitz H."/>
            <person name="Taylor A."/>
            <person name="Grigoriev I.V."/>
            <person name="Nagy L.G."/>
            <person name="Martin F."/>
            <person name="Kauserud H."/>
        </authorList>
    </citation>
    <scope>NUCLEOTIDE SEQUENCE</scope>
    <source>
        <strain evidence="2">CBHHK200</strain>
    </source>
</reference>
<feature type="compositionally biased region" description="Basic and acidic residues" evidence="1">
    <location>
        <begin position="222"/>
        <end position="234"/>
    </location>
</feature>
<dbReference type="Proteomes" id="UP001218188">
    <property type="component" value="Unassembled WGS sequence"/>
</dbReference>
<dbReference type="AlphaFoldDB" id="A0AAD6T478"/>
<evidence type="ECO:0000256" key="1">
    <source>
        <dbReference type="SAM" id="MobiDB-lite"/>
    </source>
</evidence>
<proteinExistence type="predicted"/>
<protein>
    <submittedName>
        <fullName evidence="2">Uncharacterized protein</fullName>
    </submittedName>
</protein>
<accession>A0AAD6T478</accession>
<evidence type="ECO:0000313" key="3">
    <source>
        <dbReference type="Proteomes" id="UP001218188"/>
    </source>
</evidence>
<feature type="region of interest" description="Disordered" evidence="1">
    <location>
        <begin position="215"/>
        <end position="234"/>
    </location>
</feature>
<evidence type="ECO:0000313" key="2">
    <source>
        <dbReference type="EMBL" id="KAJ7039481.1"/>
    </source>
</evidence>
<organism evidence="2 3">
    <name type="scientific">Mycena alexandri</name>
    <dbReference type="NCBI Taxonomy" id="1745969"/>
    <lineage>
        <taxon>Eukaryota</taxon>
        <taxon>Fungi</taxon>
        <taxon>Dikarya</taxon>
        <taxon>Basidiomycota</taxon>
        <taxon>Agaricomycotina</taxon>
        <taxon>Agaricomycetes</taxon>
        <taxon>Agaricomycetidae</taxon>
        <taxon>Agaricales</taxon>
        <taxon>Marasmiineae</taxon>
        <taxon>Mycenaceae</taxon>
        <taxon>Mycena</taxon>
    </lineage>
</organism>
<sequence length="517" mass="59297">MPEIVEAGYDMPSYGNYFLTNIANSRPSSTKVVALEVDYLDGERKAMLSRGKRVVKFAKTWSHQNFLKNLHDPWVQDLYILALAVPDTHGLLITPCLECLPSAIQAQLCRNYPNWVSFRDALSNLTATSQTSPISLSSHFLVPLPWHQNLTPDVPYSIGTEPSNSGLVIQLNRFMPSIWRGSNPDPAVNNKTGRAYIDDSEQLFCTSRLKQDPRLDVSQPVREMDTDHEDPPEREEFIFSNPTLFLAKNKNKIIKGTGDSDDDSDSDSGNLDSDDSYLDSQITSKDSSIIRFHQYIWPKKLLRDLFMNHNYTAQEAFNASEMRLVGFIYHVRKIIVDLNCCTLEVHLQLHTSLQIYSTRQWERVRQVPQDYRGFKVGLALVMAEYVLVFPSFNNNLRLVWRTQKKAKLLKEVRVPDPVLDYFGWCTWGAKWLRYYAPRSRTSTTIYQWLANPGATHHMQALGSYMTDEALARAGIPPNIPAYDVLNNPILTMLLTDIVPQMLIERVYREMFVLARTY</sequence>